<dbReference type="Proteomes" id="UP000196594">
    <property type="component" value="Unassembled WGS sequence"/>
</dbReference>
<evidence type="ECO:0000313" key="2">
    <source>
        <dbReference type="Proteomes" id="UP000196594"/>
    </source>
</evidence>
<sequence>MMKQIYAFESIPDYENYKDEIDLLNKKLKTYKELLINQFELIELPKSIVWTSSKNAITVFSQVPVPAYTNRETIYMSPSVSEWKAFYLSQLDGEELEHNDEIQYINNYFQSLTIDDVFCILAHELTHHIELFPDEFEEERHNSIWFEEGMCEYLSQRMTLTEHRYTELRKIKNLMIKIFKPKYGDFSLDDFGIGSYNQTSLASIMLNYWRSTAAIHFLVECRNEGDVKKVFSKYEEWHEKGRQQPLTEYFGVEKF</sequence>
<name>A0ABX3ZG64_9BACL</name>
<evidence type="ECO:0000313" key="1">
    <source>
        <dbReference type="EMBL" id="OUZ38691.1"/>
    </source>
</evidence>
<reference evidence="1 2" key="1">
    <citation type="journal article" date="2017" name="Int. J. Syst. Evol. Microbiol.">
        <title>Solibacillus kalamii sp. nov., isolated from a high-efficiency particulate arrestance filter system used in the International Space Station.</title>
        <authorList>
            <person name="Checinska Sielaff A."/>
            <person name="Kumar R.M."/>
            <person name="Pal D."/>
            <person name="Mayilraj S."/>
            <person name="Venkateswaran K."/>
        </authorList>
    </citation>
    <scope>NUCLEOTIDE SEQUENCE [LARGE SCALE GENOMIC DNA]</scope>
    <source>
        <strain evidence="1 2">ISSFR-015</strain>
    </source>
</reference>
<organism evidence="1 2">
    <name type="scientific">Solibacillus kalamii</name>
    <dbReference type="NCBI Taxonomy" id="1748298"/>
    <lineage>
        <taxon>Bacteria</taxon>
        <taxon>Bacillati</taxon>
        <taxon>Bacillota</taxon>
        <taxon>Bacilli</taxon>
        <taxon>Bacillales</taxon>
        <taxon>Caryophanaceae</taxon>
        <taxon>Solibacillus</taxon>
    </lineage>
</organism>
<proteinExistence type="predicted"/>
<accession>A0ABX3ZG64</accession>
<comment type="caution">
    <text evidence="1">The sequence shown here is derived from an EMBL/GenBank/DDBJ whole genome shotgun (WGS) entry which is preliminary data.</text>
</comment>
<keyword evidence="2" id="KW-1185">Reference proteome</keyword>
<dbReference type="EMBL" id="NHNT01000007">
    <property type="protein sequence ID" value="OUZ38691.1"/>
    <property type="molecule type" value="Genomic_DNA"/>
</dbReference>
<protein>
    <recommendedName>
        <fullName evidence="3">Aminopeptidase</fullName>
    </recommendedName>
</protein>
<evidence type="ECO:0008006" key="3">
    <source>
        <dbReference type="Google" id="ProtNLM"/>
    </source>
</evidence>
<gene>
    <name evidence="1" type="ORF">CBM15_11295</name>
</gene>